<dbReference type="Proteomes" id="UP000274822">
    <property type="component" value="Unassembled WGS sequence"/>
</dbReference>
<sequence length="67" mass="7645">MFTRITRSLVKIGHLEMSGGYDHKEIPWSTWDGCCKGPVSCAYMLEEIGERFRGVSEDLCRDQSFPS</sequence>
<keyword evidence="2" id="KW-1185">Reference proteome</keyword>
<evidence type="ECO:0000313" key="2">
    <source>
        <dbReference type="Proteomes" id="UP000274822"/>
    </source>
</evidence>
<gene>
    <name evidence="1" type="ORF">BC938DRAFT_475989</name>
</gene>
<reference evidence="1 2" key="1">
    <citation type="journal article" date="2018" name="New Phytol.">
        <title>Phylogenomics of Endogonaceae and evolution of mycorrhizas within Mucoromycota.</title>
        <authorList>
            <person name="Chang Y."/>
            <person name="Desiro A."/>
            <person name="Na H."/>
            <person name="Sandor L."/>
            <person name="Lipzen A."/>
            <person name="Clum A."/>
            <person name="Barry K."/>
            <person name="Grigoriev I.V."/>
            <person name="Martin F.M."/>
            <person name="Stajich J.E."/>
            <person name="Smith M.E."/>
            <person name="Bonito G."/>
            <person name="Spatafora J.W."/>
        </authorList>
    </citation>
    <scope>NUCLEOTIDE SEQUENCE [LARGE SCALE GENOMIC DNA]</scope>
    <source>
        <strain evidence="1 2">AD002</strain>
    </source>
</reference>
<organism evidence="1 2">
    <name type="scientific">Jimgerdemannia flammicorona</name>
    <dbReference type="NCBI Taxonomy" id="994334"/>
    <lineage>
        <taxon>Eukaryota</taxon>
        <taxon>Fungi</taxon>
        <taxon>Fungi incertae sedis</taxon>
        <taxon>Mucoromycota</taxon>
        <taxon>Mucoromycotina</taxon>
        <taxon>Endogonomycetes</taxon>
        <taxon>Endogonales</taxon>
        <taxon>Endogonaceae</taxon>
        <taxon>Jimgerdemannia</taxon>
    </lineage>
</organism>
<dbReference type="AlphaFoldDB" id="A0A433QR39"/>
<evidence type="ECO:0000313" key="1">
    <source>
        <dbReference type="EMBL" id="RUS32229.1"/>
    </source>
</evidence>
<proteinExistence type="predicted"/>
<comment type="caution">
    <text evidence="1">The sequence shown here is derived from an EMBL/GenBank/DDBJ whole genome shotgun (WGS) entry which is preliminary data.</text>
</comment>
<dbReference type="EMBL" id="RBNJ01002234">
    <property type="protein sequence ID" value="RUS32229.1"/>
    <property type="molecule type" value="Genomic_DNA"/>
</dbReference>
<protein>
    <submittedName>
        <fullName evidence="1">Uncharacterized protein</fullName>
    </submittedName>
</protein>
<accession>A0A433QR39</accession>
<name>A0A433QR39_9FUNG</name>